<dbReference type="EMBL" id="JALLPJ020001237">
    <property type="protein sequence ID" value="KAL3773360.1"/>
    <property type="molecule type" value="Genomic_DNA"/>
</dbReference>
<dbReference type="PRINTS" id="PR00050">
    <property type="entry name" value="COLDSHOCK"/>
</dbReference>
<protein>
    <recommendedName>
        <fullName evidence="2">CSD domain-containing protein</fullName>
    </recommendedName>
</protein>
<dbReference type="Pfam" id="PF00313">
    <property type="entry name" value="CSD"/>
    <property type="match status" value="1"/>
</dbReference>
<reference evidence="3 4" key="1">
    <citation type="submission" date="2024-10" db="EMBL/GenBank/DDBJ databases">
        <title>Updated reference genomes for cyclostephanoid diatoms.</title>
        <authorList>
            <person name="Roberts W.R."/>
            <person name="Alverson A.J."/>
        </authorList>
    </citation>
    <scope>NUCLEOTIDE SEQUENCE [LARGE SCALE GENOMIC DNA]</scope>
    <source>
        <strain evidence="3 4">AJA010-31</strain>
    </source>
</reference>
<comment type="caution">
    <text evidence="3">The sequence shown here is derived from an EMBL/GenBank/DDBJ whole genome shotgun (WGS) entry which is preliminary data.</text>
</comment>
<dbReference type="AlphaFoldDB" id="A0ABD3NBA8"/>
<feature type="region of interest" description="Disordered" evidence="1">
    <location>
        <begin position="70"/>
        <end position="119"/>
    </location>
</feature>
<dbReference type="Gene3D" id="2.40.50.140">
    <property type="entry name" value="Nucleic acid-binding proteins"/>
    <property type="match status" value="1"/>
</dbReference>
<sequence length="258" mass="27706">MSKVRGSVKWFSNKKGFGFITPADGSPITDDIFVHQSSIHCDGYRTLDEGWDVEFEIGHDDDGKAKAVNVTAPGGGPCTGVRSRRRQGGGGGGGGNNSKPAPRNQNRRGPAKPKEPFWHESLNEDVKNILKEKDIRTTTGTIDVAVGDARVKLGTQGYASVAHAAGIIGEGTFACSEDGVATFTWEHCISYSGSWVVDQEKAALLPSSLSLSDANVVPVASDETAETLWGDDKSDPKEALEANGFLMRRVVLTPRRRY</sequence>
<dbReference type="Proteomes" id="UP001530400">
    <property type="component" value="Unassembled WGS sequence"/>
</dbReference>
<dbReference type="SUPFAM" id="SSF50249">
    <property type="entry name" value="Nucleic acid-binding proteins"/>
    <property type="match status" value="1"/>
</dbReference>
<name>A0ABD3NBA8_9STRA</name>
<dbReference type="SMART" id="SM00357">
    <property type="entry name" value="CSP"/>
    <property type="match status" value="1"/>
</dbReference>
<dbReference type="InterPro" id="IPR012340">
    <property type="entry name" value="NA-bd_OB-fold"/>
</dbReference>
<evidence type="ECO:0000256" key="1">
    <source>
        <dbReference type="SAM" id="MobiDB-lite"/>
    </source>
</evidence>
<gene>
    <name evidence="3" type="ORF">ACHAWO_011009</name>
</gene>
<keyword evidence="4" id="KW-1185">Reference proteome</keyword>
<evidence type="ECO:0000313" key="3">
    <source>
        <dbReference type="EMBL" id="KAL3773360.1"/>
    </source>
</evidence>
<proteinExistence type="predicted"/>
<dbReference type="InterPro" id="IPR011129">
    <property type="entry name" value="CSD"/>
</dbReference>
<feature type="domain" description="CSD" evidence="2">
    <location>
        <begin position="3"/>
        <end position="72"/>
    </location>
</feature>
<dbReference type="PANTHER" id="PTHR46565:SF21">
    <property type="match status" value="1"/>
</dbReference>
<dbReference type="CDD" id="cd04458">
    <property type="entry name" value="CSP_CDS"/>
    <property type="match status" value="1"/>
</dbReference>
<evidence type="ECO:0000259" key="2">
    <source>
        <dbReference type="PROSITE" id="PS51857"/>
    </source>
</evidence>
<dbReference type="PROSITE" id="PS51857">
    <property type="entry name" value="CSD_2"/>
    <property type="match status" value="1"/>
</dbReference>
<accession>A0ABD3NBA8</accession>
<dbReference type="PANTHER" id="PTHR46565">
    <property type="entry name" value="COLD SHOCK DOMAIN PROTEIN 2"/>
    <property type="match status" value="1"/>
</dbReference>
<organism evidence="3 4">
    <name type="scientific">Cyclotella atomus</name>
    <dbReference type="NCBI Taxonomy" id="382360"/>
    <lineage>
        <taxon>Eukaryota</taxon>
        <taxon>Sar</taxon>
        <taxon>Stramenopiles</taxon>
        <taxon>Ochrophyta</taxon>
        <taxon>Bacillariophyta</taxon>
        <taxon>Coscinodiscophyceae</taxon>
        <taxon>Thalassiosirophycidae</taxon>
        <taxon>Stephanodiscales</taxon>
        <taxon>Stephanodiscaceae</taxon>
        <taxon>Cyclotella</taxon>
    </lineage>
</organism>
<dbReference type="InterPro" id="IPR002059">
    <property type="entry name" value="CSP_DNA-bd"/>
</dbReference>
<evidence type="ECO:0000313" key="4">
    <source>
        <dbReference type="Proteomes" id="UP001530400"/>
    </source>
</evidence>